<sequence>MVKDKKPREPWQTNLGFMLLGLMNNFSYVIGISAAIDIVEKEFPKSIVLLCDIGPGFLISFIYPFFHQYFNIKIVAFVISLFGVLGYILAGLSATYGKAIGLCGVICFSCQIGNEGPSLAHSGKFLPDCTSSFCIGMGIAGLLGAGGYALLTSVFHIEYQIILYSFCPLPLLLNLGVWLTFRKPSVKLQLELEAQQSNVQNTNVEEITEVSSNLSVSGITERDNVEEPKTAEVDYTSIKEKGKTVKHNLLCFVSLWSVYVFQYTTTTGVNPTLIFGGEEKTYYRVAAFAIRIGNLIGRTSILYYTFPYWSLAVFSAACLCLFVLFVLQSLYRFITSIWIMLAICPLIGFCSGVIYSDTMTWVQKRNLHPNQRSYGLAVAGMCTNLGVICSSLIGSGVEILLKKAHPGDWIQ</sequence>
<evidence type="ECO:0000256" key="5">
    <source>
        <dbReference type="ARBA" id="ARBA00022989"/>
    </source>
</evidence>
<feature type="transmembrane region" description="Helical" evidence="7">
    <location>
        <begin position="161"/>
        <end position="181"/>
    </location>
</feature>
<evidence type="ECO:0000313" key="9">
    <source>
        <dbReference type="EMBL" id="KAH0570817.1"/>
    </source>
</evidence>
<evidence type="ECO:0000256" key="2">
    <source>
        <dbReference type="ARBA" id="ARBA00007467"/>
    </source>
</evidence>
<dbReference type="SUPFAM" id="SSF103473">
    <property type="entry name" value="MFS general substrate transporter"/>
    <property type="match status" value="1"/>
</dbReference>
<dbReference type="Proteomes" id="UP000018208">
    <property type="component" value="Unassembled WGS sequence"/>
</dbReference>
<dbReference type="Pfam" id="PF02487">
    <property type="entry name" value="CLN3"/>
    <property type="match status" value="1"/>
</dbReference>
<dbReference type="PANTHER" id="PTHR10981">
    <property type="entry name" value="BATTENIN"/>
    <property type="match status" value="1"/>
</dbReference>
<comment type="subcellular location">
    <subcellularLocation>
        <location evidence="1">Endomembrane system</location>
        <topology evidence="1">Multi-pass membrane protein</topology>
    </subcellularLocation>
</comment>
<feature type="transmembrane region" description="Helical" evidence="7">
    <location>
        <begin position="15"/>
        <end position="35"/>
    </location>
</feature>
<dbReference type="OrthoDB" id="5965864at2759"/>
<feature type="transmembrane region" description="Helical" evidence="7">
    <location>
        <begin position="376"/>
        <end position="401"/>
    </location>
</feature>
<evidence type="ECO:0000313" key="8">
    <source>
        <dbReference type="EMBL" id="EST43766.1"/>
    </source>
</evidence>
<keyword evidence="5 7" id="KW-1133">Transmembrane helix</keyword>
<keyword evidence="3" id="KW-0813">Transport</keyword>
<evidence type="ECO:0000256" key="6">
    <source>
        <dbReference type="ARBA" id="ARBA00023136"/>
    </source>
</evidence>
<dbReference type="EMBL" id="KI546134">
    <property type="protein sequence ID" value="EST43766.1"/>
    <property type="molecule type" value="Genomic_DNA"/>
</dbReference>
<proteinExistence type="inferred from homology"/>
<dbReference type="GO" id="GO:0005773">
    <property type="term" value="C:vacuole"/>
    <property type="evidence" value="ECO:0007669"/>
    <property type="project" value="TreeGrafter"/>
</dbReference>
<organism evidence="8">
    <name type="scientific">Spironucleus salmonicida</name>
    <dbReference type="NCBI Taxonomy" id="348837"/>
    <lineage>
        <taxon>Eukaryota</taxon>
        <taxon>Metamonada</taxon>
        <taxon>Diplomonadida</taxon>
        <taxon>Hexamitidae</taxon>
        <taxon>Hexamitinae</taxon>
        <taxon>Spironucleus</taxon>
    </lineage>
</organism>
<dbReference type="AlphaFoldDB" id="V6LJ97"/>
<protein>
    <submittedName>
        <fullName evidence="8">CLN3 protein</fullName>
    </submittedName>
</protein>
<evidence type="ECO:0000313" key="10">
    <source>
        <dbReference type="Proteomes" id="UP000018208"/>
    </source>
</evidence>
<evidence type="ECO:0000256" key="3">
    <source>
        <dbReference type="ARBA" id="ARBA00022448"/>
    </source>
</evidence>
<feature type="transmembrane region" description="Helical" evidence="7">
    <location>
        <begin position="72"/>
        <end position="92"/>
    </location>
</feature>
<dbReference type="EMBL" id="AUWU02000007">
    <property type="protein sequence ID" value="KAH0570817.1"/>
    <property type="molecule type" value="Genomic_DNA"/>
</dbReference>
<feature type="transmembrane region" description="Helical" evidence="7">
    <location>
        <begin position="333"/>
        <end position="355"/>
    </location>
</feature>
<keyword evidence="6 7" id="KW-0472">Membrane</keyword>
<dbReference type="PRINTS" id="PR01315">
    <property type="entry name" value="BATTENIN"/>
</dbReference>
<reference evidence="9" key="2">
    <citation type="submission" date="2020-12" db="EMBL/GenBank/DDBJ databases">
        <title>New Spironucleus salmonicida genome in near-complete chromosomes.</title>
        <authorList>
            <person name="Xu F."/>
            <person name="Kurt Z."/>
            <person name="Jimenez-Gonzalez A."/>
            <person name="Astvaldsson A."/>
            <person name="Andersson J.O."/>
            <person name="Svard S.G."/>
        </authorList>
    </citation>
    <scope>NUCLEOTIDE SEQUENCE</scope>
    <source>
        <strain evidence="9">ATCC 50377</strain>
    </source>
</reference>
<reference evidence="8 9" key="1">
    <citation type="journal article" date="2014" name="PLoS Genet.">
        <title>The Genome of Spironucleus salmonicida Highlights a Fish Pathogen Adapted to Fluctuating Environments.</title>
        <authorList>
            <person name="Xu F."/>
            <person name="Jerlstrom-Hultqvist J."/>
            <person name="Einarsson E."/>
            <person name="Astvaldsson A."/>
            <person name="Svard S.G."/>
            <person name="Andersson J.O."/>
        </authorList>
    </citation>
    <scope>NUCLEOTIDE SEQUENCE</scope>
    <source>
        <strain evidence="9">ATCC 50377</strain>
    </source>
</reference>
<dbReference type="PANTHER" id="PTHR10981:SF0">
    <property type="entry name" value="BATTENIN"/>
    <property type="match status" value="1"/>
</dbReference>
<dbReference type="GO" id="GO:0051453">
    <property type="term" value="P:regulation of intracellular pH"/>
    <property type="evidence" value="ECO:0007669"/>
    <property type="project" value="TreeGrafter"/>
</dbReference>
<dbReference type="VEuPathDB" id="GiardiaDB:SS50377_27109"/>
<accession>V6LJ97</accession>
<dbReference type="InterPro" id="IPR003492">
    <property type="entry name" value="Battenin_disease_Cln3"/>
</dbReference>
<feature type="transmembrane region" description="Helical" evidence="7">
    <location>
        <begin position="47"/>
        <end position="66"/>
    </location>
</feature>
<dbReference type="InterPro" id="IPR036259">
    <property type="entry name" value="MFS_trans_sf"/>
</dbReference>
<evidence type="ECO:0000256" key="1">
    <source>
        <dbReference type="ARBA" id="ARBA00004127"/>
    </source>
</evidence>
<keyword evidence="4 7" id="KW-0812">Transmembrane</keyword>
<name>V6LJ97_9EUKA</name>
<feature type="transmembrane region" description="Helical" evidence="7">
    <location>
        <begin position="301"/>
        <end position="327"/>
    </location>
</feature>
<dbReference type="GO" id="GO:0012505">
    <property type="term" value="C:endomembrane system"/>
    <property type="evidence" value="ECO:0007669"/>
    <property type="project" value="UniProtKB-SubCell"/>
</dbReference>
<gene>
    <name evidence="8" type="ORF">SS50377_16505</name>
    <name evidence="9" type="ORF">SS50377_27109</name>
</gene>
<evidence type="ECO:0000256" key="4">
    <source>
        <dbReference type="ARBA" id="ARBA00022692"/>
    </source>
</evidence>
<evidence type="ECO:0000256" key="7">
    <source>
        <dbReference type="RuleBase" id="RU361113"/>
    </source>
</evidence>
<keyword evidence="10" id="KW-1185">Reference proteome</keyword>
<comment type="similarity">
    <text evidence="2 7">Belongs to the battenin family.</text>
</comment>
<feature type="transmembrane region" description="Helical" evidence="7">
    <location>
        <begin position="133"/>
        <end position="155"/>
    </location>
</feature>
<dbReference type="GO" id="GO:0016020">
    <property type="term" value="C:membrane"/>
    <property type="evidence" value="ECO:0007669"/>
    <property type="project" value="UniProtKB-UniRule"/>
</dbReference>